<evidence type="ECO:0000256" key="2">
    <source>
        <dbReference type="SAM" id="Phobius"/>
    </source>
</evidence>
<gene>
    <name evidence="3" type="ORF">E2R66_25020</name>
</gene>
<feature type="compositionally biased region" description="Polar residues" evidence="1">
    <location>
        <begin position="414"/>
        <end position="424"/>
    </location>
</feature>
<organism evidence="3 4">
    <name type="scientific">Mucilaginibacter psychrotolerans</name>
    <dbReference type="NCBI Taxonomy" id="1524096"/>
    <lineage>
        <taxon>Bacteria</taxon>
        <taxon>Pseudomonadati</taxon>
        <taxon>Bacteroidota</taxon>
        <taxon>Sphingobacteriia</taxon>
        <taxon>Sphingobacteriales</taxon>
        <taxon>Sphingobacteriaceae</taxon>
        <taxon>Mucilaginibacter</taxon>
    </lineage>
</organism>
<evidence type="ECO:0000313" key="3">
    <source>
        <dbReference type="EMBL" id="TFF33633.1"/>
    </source>
</evidence>
<dbReference type="Pfam" id="PF14362">
    <property type="entry name" value="DUF4407"/>
    <property type="match status" value="1"/>
</dbReference>
<accession>A0A4Y8S3W4</accession>
<keyword evidence="2" id="KW-0812">Transmembrane</keyword>
<reference evidence="3 4" key="1">
    <citation type="journal article" date="2017" name="Int. J. Syst. Evol. Microbiol.">
        <title>Mucilaginibacterpsychrotolerans sp. nov., isolated from peatlands.</title>
        <authorList>
            <person name="Deng Y."/>
            <person name="Shen L."/>
            <person name="Xu B."/>
            <person name="Liu Y."/>
            <person name="Gu Z."/>
            <person name="Liu H."/>
            <person name="Zhou Y."/>
        </authorList>
    </citation>
    <scope>NUCLEOTIDE SEQUENCE [LARGE SCALE GENOMIC DNA]</scope>
    <source>
        <strain evidence="3 4">NH7-4</strain>
    </source>
</reference>
<keyword evidence="2" id="KW-0472">Membrane</keyword>
<dbReference type="EMBL" id="SOZE01000041">
    <property type="protein sequence ID" value="TFF33633.1"/>
    <property type="molecule type" value="Genomic_DNA"/>
</dbReference>
<dbReference type="OrthoDB" id="594406at2"/>
<keyword evidence="4" id="KW-1185">Reference proteome</keyword>
<dbReference type="InterPro" id="IPR025519">
    <property type="entry name" value="DUF4407"/>
</dbReference>
<sequence>MEEKTKKTIQKKHEPKLNIVNRFLCRIAGCDLSILAQCKHEIVRHARVGAIVILTALLASVSMGFAIYKVTGNTNYCLLCGGVWGVAIFILDSYIVASYKKKGGWFAEFKMLLPRLILALIIGWTISIPLELKVFAPEVKTELGVMADEDRGSHQHLLDSLFTRNQTVLNNRKDTLQALFDRKSLPINNLNTAIDKQRKAAEDESSGVGRTKKRGDGPIHQEMLRNLYRDTLRRFQLEHDSLYLQYQAELKQVDKEMNAQKPDSAARVVPSGLAAELTALHRQMVRNEWVGLAYWLFWALLIAFETAPVMVKYFTPSGAYDEILNAKDEAEKKHQRQKLKEIKILYEAENKAIDSINTKKQQTQDALNAELLTEIANSQGEIARVAIRIWKNKMIKKVQENVDDFIRSGVPALNANNPIKPNQDTDGDKKDEPL</sequence>
<feature type="transmembrane region" description="Helical" evidence="2">
    <location>
        <begin position="48"/>
        <end position="67"/>
    </location>
</feature>
<dbReference type="AlphaFoldDB" id="A0A4Y8S3W4"/>
<evidence type="ECO:0000256" key="1">
    <source>
        <dbReference type="SAM" id="MobiDB-lite"/>
    </source>
</evidence>
<keyword evidence="2" id="KW-1133">Transmembrane helix</keyword>
<comment type="caution">
    <text evidence="3">The sequence shown here is derived from an EMBL/GenBank/DDBJ whole genome shotgun (WGS) entry which is preliminary data.</text>
</comment>
<feature type="transmembrane region" description="Helical" evidence="2">
    <location>
        <begin position="112"/>
        <end position="130"/>
    </location>
</feature>
<dbReference type="Proteomes" id="UP000297540">
    <property type="component" value="Unassembled WGS sequence"/>
</dbReference>
<name>A0A4Y8S3W4_9SPHI</name>
<evidence type="ECO:0000313" key="4">
    <source>
        <dbReference type="Proteomes" id="UP000297540"/>
    </source>
</evidence>
<feature type="transmembrane region" description="Helical" evidence="2">
    <location>
        <begin position="73"/>
        <end position="91"/>
    </location>
</feature>
<proteinExistence type="predicted"/>
<dbReference type="RefSeq" id="WP_133236085.1">
    <property type="nucleotide sequence ID" value="NZ_SOZE01000041.1"/>
</dbReference>
<protein>
    <submittedName>
        <fullName evidence="3">DUF4407 domain-containing protein</fullName>
    </submittedName>
</protein>
<feature type="region of interest" description="Disordered" evidence="1">
    <location>
        <begin position="196"/>
        <end position="216"/>
    </location>
</feature>
<feature type="region of interest" description="Disordered" evidence="1">
    <location>
        <begin position="410"/>
        <end position="434"/>
    </location>
</feature>